<proteinExistence type="predicted"/>
<keyword evidence="2" id="KW-1185">Reference proteome</keyword>
<dbReference type="STRING" id="1302690.BUE76_21880"/>
<gene>
    <name evidence="1" type="ORF">SAMN05444008_105191</name>
</gene>
<dbReference type="RefSeq" id="WP_073041945.1">
    <property type="nucleotide sequence ID" value="NZ_FQUO01000005.1"/>
</dbReference>
<evidence type="ECO:0000313" key="1">
    <source>
        <dbReference type="EMBL" id="SHF16292.1"/>
    </source>
</evidence>
<dbReference type="Proteomes" id="UP000184368">
    <property type="component" value="Unassembled WGS sequence"/>
</dbReference>
<protein>
    <recommendedName>
        <fullName evidence="3">Baseplate J-like protein</fullName>
    </recommendedName>
</protein>
<accession>A0A1M4ZES3</accession>
<sequence>MGKPIANIHNYPLSDGSVPYGNPLLLGQGFALRTAALNDYLKTVFEFSKDIRFFNELGEATHTWNDLLAKDAVFQLARVVTVPAGELDRFFKSLPITNRFTDDTMLSEEEYATLAYQRLQLLQFLLSFFRDLPTAVEEESRPAVLAMLRSNAVGQLFVAYRALLTECLAGGSPLVAPASRKAVAPLADLRFEPVEDDTTGALNNYYNPTNLAGTPVLAVYSNAYDQLKAANEYAYTLFRGLLRVLQTFTQWALGKLRDLSESTPTHQPHVGLLLAFARLLRLYDARFNQLIPAHTDFVFRYVLQLKEEPERPDTAYVHLELAKNVSQYFLARDTRFKAGKNSENKPLYYRAVNDVVLNGATIAAFRSTVLLRQGNGLFSVAATGDAASPEWQVNNAWMPFNDLAESYTGMAIESKLLAAVEKKDTSIALIFRFGSAPPATTGLAESARVALVLETGTEEALTVSAVTLSETDLKITATLSKDLKEKVRTGLNVRVRWVSPQRDAAANNPYVLFYGFLLQAELARIAIELPQQTFNPTGVRTSAGLLPGSASFPAFGTQSLAGTSFRLYHPFIRYAATIDLTIQWAEKLKASVAVSVQDVARTLPANSATSTLNDVANGSRSSVKVELEADQTYTVTATHSSTGGNTTVETMLPRVLLVKEVSLTADLQEVAYEKENSGAPQFTEELLQRPRIVRSLYLATASKAQQKIELHQRHQQYRIRIPVIHRNNRTAHLYPFGERAVNKATGLTLLPDYAVLGYADFVADFYIGLRGIQPGQTVSLLFNMAEETAAQSGDDATIKWYTIADNSFEALDPSRVIDTTQNFLQSGLVQVMLPDTATTNNTLVEGEGLYWLVARCDKHYDVVANIRGVYTNGVAVERVLDESNTETKASVAPGTVEQLFPKTAAVKTVTQETPSFNGREKETEAHYFWRSSQRLRHKRRGINQWDLEQLVLEKFPAMYKVRCLNHAFYDEESTTLLARPAHTVISVIPFYVVNEQSPNFQPAITLSKLKAIEDWLRQKSSPFLQFQVVNAFWDVVSVQLDAVLAPDVQDLLYYRQQLNTDLQWFFSPWAFTRTDTPPLQTRIFLATLVDYIDELPYVHHIKGLRVFRNGQEVADEILTSSQIHLLTTAAEHTLTVFANGQ</sequence>
<dbReference type="AlphaFoldDB" id="A0A1M4ZES3"/>
<evidence type="ECO:0008006" key="3">
    <source>
        <dbReference type="Google" id="ProtNLM"/>
    </source>
</evidence>
<organism evidence="1 2">
    <name type="scientific">Cnuella takakiae</name>
    <dbReference type="NCBI Taxonomy" id="1302690"/>
    <lineage>
        <taxon>Bacteria</taxon>
        <taxon>Pseudomonadati</taxon>
        <taxon>Bacteroidota</taxon>
        <taxon>Chitinophagia</taxon>
        <taxon>Chitinophagales</taxon>
        <taxon>Chitinophagaceae</taxon>
        <taxon>Cnuella</taxon>
    </lineage>
</organism>
<evidence type="ECO:0000313" key="2">
    <source>
        <dbReference type="Proteomes" id="UP000184368"/>
    </source>
</evidence>
<dbReference type="EMBL" id="FQUO01000005">
    <property type="protein sequence ID" value="SHF16292.1"/>
    <property type="molecule type" value="Genomic_DNA"/>
</dbReference>
<reference evidence="1 2" key="1">
    <citation type="submission" date="2016-11" db="EMBL/GenBank/DDBJ databases">
        <authorList>
            <person name="Jaros S."/>
            <person name="Januszkiewicz K."/>
            <person name="Wedrychowicz H."/>
        </authorList>
    </citation>
    <scope>NUCLEOTIDE SEQUENCE [LARGE SCALE GENOMIC DNA]</scope>
    <source>
        <strain evidence="1 2">DSM 26897</strain>
    </source>
</reference>
<dbReference type="OrthoDB" id="9762853at2"/>
<name>A0A1M4ZES3_9BACT</name>